<reference evidence="13" key="1">
    <citation type="submission" date="2011-08" db="EMBL/GenBank/DDBJ databases">
        <authorList>
            <person name="Rombauts S."/>
        </authorList>
    </citation>
    <scope>NUCLEOTIDE SEQUENCE</scope>
    <source>
        <strain evidence="13">London</strain>
    </source>
</reference>
<evidence type="ECO:0000256" key="3">
    <source>
        <dbReference type="ARBA" id="ARBA00022729"/>
    </source>
</evidence>
<evidence type="ECO:0000313" key="13">
    <source>
        <dbReference type="Proteomes" id="UP000015104"/>
    </source>
</evidence>
<dbReference type="GO" id="GO:0007156">
    <property type="term" value="P:homophilic cell adhesion via plasma membrane adhesion molecules"/>
    <property type="evidence" value="ECO:0007669"/>
    <property type="project" value="TreeGrafter"/>
</dbReference>
<proteinExistence type="predicted"/>
<keyword evidence="5" id="KW-0130">Cell adhesion</keyword>
<dbReference type="CDD" id="cd20956">
    <property type="entry name" value="IgI_4_Dscam"/>
    <property type="match status" value="1"/>
</dbReference>
<dbReference type="InterPro" id="IPR013783">
    <property type="entry name" value="Ig-like_fold"/>
</dbReference>
<dbReference type="STRING" id="32264.T1KKU3"/>
<dbReference type="SMART" id="SM00408">
    <property type="entry name" value="IGc2"/>
    <property type="match status" value="5"/>
</dbReference>
<evidence type="ECO:0000256" key="10">
    <source>
        <dbReference type="SAM" id="Phobius"/>
    </source>
</evidence>
<dbReference type="SMART" id="SM00409">
    <property type="entry name" value="IG"/>
    <property type="match status" value="5"/>
</dbReference>
<dbReference type="GO" id="GO:0007411">
    <property type="term" value="P:axon guidance"/>
    <property type="evidence" value="ECO:0007669"/>
    <property type="project" value="TreeGrafter"/>
</dbReference>
<feature type="domain" description="Ig-like" evidence="11">
    <location>
        <begin position="247"/>
        <end position="333"/>
    </location>
</feature>
<keyword evidence="2 10" id="KW-0812">Transmembrane</keyword>
<dbReference type="SUPFAM" id="SSF48726">
    <property type="entry name" value="Immunoglobulin"/>
    <property type="match status" value="5"/>
</dbReference>
<evidence type="ECO:0000256" key="8">
    <source>
        <dbReference type="ARBA" id="ARBA00023157"/>
    </source>
</evidence>
<keyword evidence="9" id="KW-0393">Immunoglobulin domain</keyword>
<evidence type="ECO:0000256" key="5">
    <source>
        <dbReference type="ARBA" id="ARBA00022889"/>
    </source>
</evidence>
<dbReference type="HOGENOM" id="CLU_322471_0_0_1"/>
<dbReference type="Pfam" id="PF07679">
    <property type="entry name" value="I-set"/>
    <property type="match status" value="3"/>
</dbReference>
<keyword evidence="8" id="KW-1015">Disulfide bond</keyword>
<dbReference type="GO" id="GO:0070593">
    <property type="term" value="P:dendrite self-avoidance"/>
    <property type="evidence" value="ECO:0007669"/>
    <property type="project" value="TreeGrafter"/>
</dbReference>
<evidence type="ECO:0000256" key="2">
    <source>
        <dbReference type="ARBA" id="ARBA00022692"/>
    </source>
</evidence>
<accession>T1KKU3</accession>
<dbReference type="GO" id="GO:0098632">
    <property type="term" value="F:cell-cell adhesion mediator activity"/>
    <property type="evidence" value="ECO:0007669"/>
    <property type="project" value="TreeGrafter"/>
</dbReference>
<feature type="domain" description="Ig-like" evidence="11">
    <location>
        <begin position="530"/>
        <end position="619"/>
    </location>
</feature>
<dbReference type="EnsemblMetazoa" id="tetur14g00050.1">
    <property type="protein sequence ID" value="tetur14g00050.1"/>
    <property type="gene ID" value="tetur14g00050"/>
</dbReference>
<dbReference type="FunFam" id="2.60.40.10:FF:000032">
    <property type="entry name" value="palladin isoform X1"/>
    <property type="match status" value="1"/>
</dbReference>
<comment type="subcellular location">
    <subcellularLocation>
        <location evidence="1">Membrane</location>
        <topology evidence="1">Single-pass membrane protein</topology>
    </subcellularLocation>
</comment>
<dbReference type="InterPro" id="IPR007110">
    <property type="entry name" value="Ig-like_dom"/>
</dbReference>
<dbReference type="InterPro" id="IPR036179">
    <property type="entry name" value="Ig-like_dom_sf"/>
</dbReference>
<organism evidence="12 13">
    <name type="scientific">Tetranychus urticae</name>
    <name type="common">Two-spotted spider mite</name>
    <dbReference type="NCBI Taxonomy" id="32264"/>
    <lineage>
        <taxon>Eukaryota</taxon>
        <taxon>Metazoa</taxon>
        <taxon>Ecdysozoa</taxon>
        <taxon>Arthropoda</taxon>
        <taxon>Chelicerata</taxon>
        <taxon>Arachnida</taxon>
        <taxon>Acari</taxon>
        <taxon>Acariformes</taxon>
        <taxon>Trombidiformes</taxon>
        <taxon>Prostigmata</taxon>
        <taxon>Eleutherengona</taxon>
        <taxon>Raphignathae</taxon>
        <taxon>Tetranychoidea</taxon>
        <taxon>Tetranychidae</taxon>
        <taxon>Tetranychus</taxon>
    </lineage>
</organism>
<dbReference type="Gene3D" id="2.60.40.10">
    <property type="entry name" value="Immunoglobulins"/>
    <property type="match status" value="6"/>
</dbReference>
<dbReference type="InterPro" id="IPR003598">
    <property type="entry name" value="Ig_sub2"/>
</dbReference>
<dbReference type="InterPro" id="IPR003599">
    <property type="entry name" value="Ig_sub"/>
</dbReference>
<evidence type="ECO:0000256" key="6">
    <source>
        <dbReference type="ARBA" id="ARBA00022989"/>
    </source>
</evidence>
<dbReference type="PANTHER" id="PTHR10075:SF14">
    <property type="entry name" value="CELL ADHESION MOLECULE DSCAM2-RELATED"/>
    <property type="match status" value="1"/>
</dbReference>
<protein>
    <recommendedName>
        <fullName evidence="11">Ig-like domain-containing protein</fullName>
    </recommendedName>
</protein>
<name>T1KKU3_TETUR</name>
<evidence type="ECO:0000256" key="9">
    <source>
        <dbReference type="ARBA" id="ARBA00023319"/>
    </source>
</evidence>
<feature type="domain" description="Ig-like" evidence="11">
    <location>
        <begin position="145"/>
        <end position="245"/>
    </location>
</feature>
<dbReference type="eggNOG" id="KOG3510">
    <property type="taxonomic scope" value="Eukaryota"/>
</dbReference>
<keyword evidence="7 10" id="KW-0472">Membrane</keyword>
<feature type="domain" description="Ig-like" evidence="11">
    <location>
        <begin position="339"/>
        <end position="434"/>
    </location>
</feature>
<evidence type="ECO:0000256" key="1">
    <source>
        <dbReference type="ARBA" id="ARBA00004167"/>
    </source>
</evidence>
<keyword evidence="4" id="KW-0677">Repeat</keyword>
<dbReference type="PROSITE" id="PS50835">
    <property type="entry name" value="IG_LIKE"/>
    <property type="match status" value="5"/>
</dbReference>
<dbReference type="FunFam" id="2.60.40.10:FF:000017">
    <property type="entry name" value="Down syndrome cell adhesion molecule b"/>
    <property type="match status" value="1"/>
</dbReference>
<keyword evidence="6 10" id="KW-1133">Transmembrane helix</keyword>
<evidence type="ECO:0000256" key="7">
    <source>
        <dbReference type="ARBA" id="ARBA00023136"/>
    </source>
</evidence>
<dbReference type="Proteomes" id="UP000015104">
    <property type="component" value="Unassembled WGS sequence"/>
</dbReference>
<dbReference type="InterPro" id="IPR013098">
    <property type="entry name" value="Ig_I-set"/>
</dbReference>
<feature type="transmembrane region" description="Helical" evidence="10">
    <location>
        <begin position="861"/>
        <end position="883"/>
    </location>
</feature>
<dbReference type="PANTHER" id="PTHR10075">
    <property type="entry name" value="BASIGIN RELATED"/>
    <property type="match status" value="1"/>
</dbReference>
<evidence type="ECO:0000256" key="4">
    <source>
        <dbReference type="ARBA" id="ARBA00022737"/>
    </source>
</evidence>
<sequence length="898" mass="101137">MFSYDLGEEEKNFHGMRKKINKSFGMHSLSGRHYIFSSGELYIQRVDPSLDNNYQYRCQTKHRISGEIKLSSNSGRLIITGIKMKVNCEFTTKRDEMERDEIEFDKKMFKNELYSNLENCKTRLFMSILLSSGQNLSKPHSNVAPKVTDRRIRLIAQSGETVILPCSGQGSPVPSITWYKRTSDPYQQPLLVNNLKPTSSSDNRLSELNGLLIFKPVRLHDSGKYICTVKNSIGRDQIETELEVTEPLKVVLLPKLIVAMEGQEMVSFNCSISGSPIRKIFWRKDGSPLPLHNRYRQNEHGLTIFHLKREDRGMYQCSVTNDAGQSSDWSSLTLADDPPKLIELFSESILLEPGSRLSLKCSASGSPLPQITWTLDGFPIGEQLRIRVGDYVTSEGQVNSFVNITSITVDEGGLYTCLATNGVGSSASHSGRVNVLGRPTVKPMGNVTVVAGSTFSINCPYSGHPIESIVWYRRDSRLPENHRHLVLPNGTLVIRGIERSHDQGLYRCLVTNKQGESGASSVFIQVIVAPLISIDSVPNVREGMRNMLTCNVLDGDPPFTFTWTKDGLPIDPAQHENIKIASINEYSSTLFISKVMFKDNGNYTCIISNQAASANQTINVLVKGKFNFNIKLLIQLTALQIVESVIQKNMSVVNQVYQLTYESRDQESRVQVVRYNGQTFLPQHRLLPVYNSLFHVNNDFFLSNLKPLSFSFSPQRIDYNSIVFNHSSCSFQVKYFVMYEYLEEIDDLQICLSTIISFPNKLHIGSFQKDSRIEFISLYVQGRNNFDLSALPRQKLSRHCAKVATLKTSVNFLHKSKLLDLGSLSQNFSWIDVDPIPRDRSGCFNHIESGDPEHVDDGDDVVASISSIFVGFIPATFLINLLAETQLNMAMKAMKNKK</sequence>
<evidence type="ECO:0000259" key="11">
    <source>
        <dbReference type="PROSITE" id="PS50835"/>
    </source>
</evidence>
<dbReference type="CDD" id="cd20958">
    <property type="entry name" value="IgI_5_Dscam"/>
    <property type="match status" value="1"/>
</dbReference>
<keyword evidence="13" id="KW-1185">Reference proteome</keyword>
<reference evidence="12" key="2">
    <citation type="submission" date="2015-06" db="UniProtKB">
        <authorList>
            <consortium name="EnsemblMetazoa"/>
        </authorList>
    </citation>
    <scope>IDENTIFICATION</scope>
</reference>
<feature type="domain" description="Ig-like" evidence="11">
    <location>
        <begin position="439"/>
        <end position="525"/>
    </location>
</feature>
<dbReference type="GO" id="GO:0030424">
    <property type="term" value="C:axon"/>
    <property type="evidence" value="ECO:0007669"/>
    <property type="project" value="TreeGrafter"/>
</dbReference>
<evidence type="ECO:0000313" key="12">
    <source>
        <dbReference type="EnsemblMetazoa" id="tetur14g00050.1"/>
    </source>
</evidence>
<dbReference type="FunFam" id="2.60.40.10:FF:000333">
    <property type="entry name" value="Down syndrome cell adhesion molecule"/>
    <property type="match status" value="1"/>
</dbReference>
<dbReference type="Pfam" id="PF13927">
    <property type="entry name" value="Ig_3"/>
    <property type="match status" value="2"/>
</dbReference>
<keyword evidence="3" id="KW-0732">Signal</keyword>
<dbReference type="AlphaFoldDB" id="T1KKU3"/>
<dbReference type="GO" id="GO:0005886">
    <property type="term" value="C:plasma membrane"/>
    <property type="evidence" value="ECO:0007669"/>
    <property type="project" value="TreeGrafter"/>
</dbReference>
<dbReference type="EMBL" id="CAEY01000199">
    <property type="status" value="NOT_ANNOTATED_CDS"/>
    <property type="molecule type" value="Genomic_DNA"/>
</dbReference>